<feature type="compositionally biased region" description="Polar residues" evidence="4">
    <location>
        <begin position="1"/>
        <end position="12"/>
    </location>
</feature>
<dbReference type="Gene3D" id="2.130.10.30">
    <property type="entry name" value="Regulator of chromosome condensation 1/beta-lactamase-inhibitor protein II"/>
    <property type="match status" value="2"/>
</dbReference>
<dbReference type="PROSITE" id="PS50297">
    <property type="entry name" value="ANK_REP_REGION"/>
    <property type="match status" value="1"/>
</dbReference>
<dbReference type="Pfam" id="PF13540">
    <property type="entry name" value="RCC1_2"/>
    <property type="match status" value="1"/>
</dbReference>
<dbReference type="SUPFAM" id="SSF48403">
    <property type="entry name" value="Ankyrin repeat"/>
    <property type="match status" value="1"/>
</dbReference>
<dbReference type="SMART" id="SM00248">
    <property type="entry name" value="ANK"/>
    <property type="match status" value="2"/>
</dbReference>
<reference evidence="5 6" key="1">
    <citation type="submission" date="2009-11" db="EMBL/GenBank/DDBJ databases">
        <title>Annotation of Allomyces macrogynus ATCC 38327.</title>
        <authorList>
            <consortium name="The Broad Institute Genome Sequencing Platform"/>
            <person name="Russ C."/>
            <person name="Cuomo C."/>
            <person name="Burger G."/>
            <person name="Gray M.W."/>
            <person name="Holland P.W.H."/>
            <person name="King N."/>
            <person name="Lang F.B.F."/>
            <person name="Roger A.J."/>
            <person name="Ruiz-Trillo I."/>
            <person name="Young S.K."/>
            <person name="Zeng Q."/>
            <person name="Gargeya S."/>
            <person name="Fitzgerald M."/>
            <person name="Haas B."/>
            <person name="Abouelleil A."/>
            <person name="Alvarado L."/>
            <person name="Arachchi H.M."/>
            <person name="Berlin A."/>
            <person name="Chapman S.B."/>
            <person name="Gearin G."/>
            <person name="Goldberg J."/>
            <person name="Griggs A."/>
            <person name="Gujja S."/>
            <person name="Hansen M."/>
            <person name="Heiman D."/>
            <person name="Howarth C."/>
            <person name="Larimer J."/>
            <person name="Lui A."/>
            <person name="MacDonald P.J.P."/>
            <person name="McCowen C."/>
            <person name="Montmayeur A."/>
            <person name="Murphy C."/>
            <person name="Neiman D."/>
            <person name="Pearson M."/>
            <person name="Priest M."/>
            <person name="Roberts A."/>
            <person name="Saif S."/>
            <person name="Shea T."/>
            <person name="Sisk P."/>
            <person name="Stolte C."/>
            <person name="Sykes S."/>
            <person name="Wortman J."/>
            <person name="Nusbaum C."/>
            <person name="Birren B."/>
        </authorList>
    </citation>
    <scope>NUCLEOTIDE SEQUENCE [LARGE SCALE GENOMIC DNA]</scope>
    <source>
        <strain evidence="5 6">ATCC 38327</strain>
    </source>
</reference>
<name>A0A0L0TFD5_ALLM3</name>
<sequence length="1031" mass="109324">MTPTTSTRTNGHAQHDPAGPSASAPTAAPPSSHGSGASTNGAALDTLFTSPLFELHVPFKALVEAVLRNDADAVHSVLRRHAPDTTSMVGASSLVVASARKGGGSGRKGKQAGSGSSINGSNSQPLSATGAVATLDPNVRLRGIGVTAAGTTVLHLACTLNKFAAARALIDHLSVDVNAQDEESGWTPLHRALYHGNVGIAMLLLGRDDIDPSIPDREGLAPLDLFAKTIPELPLDPVADELLTFGSNVNFVLGHSNGDDREHPRRVSFRDDDSPNFAFTPKHMFPLIKDFAMAKMHVLLLTTQGLYTWGYGSCGRFGVKSGGKVILTPRRISFWPAERTVIAVAAGRDHSVVALDDGTVYIWGSNEFGQCGLSMDDADIFQLQRLVHDGAAATHAGGPGAGGGGRGGGKTHGMHSRNGETYLVAPRLLQVGGLKREVVTGVAASKIHTVAYNRTTLITFGLNQGQLGHSRDSVVVQPRKVACLPSDDGIVTVQCTERFTAVLLESGTVWLLRQYSARKLGFPVPEPAVLSSLAQAGGWKVTPVTKPPTIRHIACNDSKGVAYGAAISDTGDVYTWNVHATSGATGQSMLTAPRCVWKAHSRADEAFDVVVGLDGTLLLVTERGSLHVSSPCPVTAADEALPAPKWSTLTLDRVRRVYCNGQGGFAALKSNLRLELTPSSSSVSSRARRDSSFSADRAVGQSSAHDQVVLRGSSGDVPVDAGDALRHPWFQASLDTDWHNNNGVLYLDQFDERHLAAVANWMRDRQSIELPFADLLQLLVIADYLLLDDLKDDVSKIVTKCLNNQNVREVLQLAEMHHAPDLLKAAADYLLANASYLLRKHADAAMHDWVVDVEALVKGQQEKQAPTTRHHPLALKRLLSFQYYLPVPDAKRTTTKIAAAANHLAALEPSIESDQPVTTMVDRKKRNRKESLALAGLAPAPAPAAVLVSDLAPAAGTDAIAPSASVSASPPPHQDSADLAIVVKPAVPFSPAAPAVPQTLAGRDPEARRGEEARRGPATHHVGGTVECRTA</sequence>
<gene>
    <name evidence="5" type="ORF">AMAG_17483</name>
</gene>
<feature type="region of interest" description="Disordered" evidence="4">
    <location>
        <begin position="1"/>
        <end position="38"/>
    </location>
</feature>
<feature type="compositionally biased region" description="Low complexity" evidence="4">
    <location>
        <begin position="111"/>
        <end position="123"/>
    </location>
</feature>
<dbReference type="Gene3D" id="3.30.710.10">
    <property type="entry name" value="Potassium Channel Kv1.1, Chain A"/>
    <property type="match status" value="1"/>
</dbReference>
<evidence type="ECO:0000256" key="3">
    <source>
        <dbReference type="PROSITE-ProRule" id="PRU00235"/>
    </source>
</evidence>
<evidence type="ECO:0000313" key="6">
    <source>
        <dbReference type="Proteomes" id="UP000054350"/>
    </source>
</evidence>
<dbReference type="Proteomes" id="UP000054350">
    <property type="component" value="Unassembled WGS sequence"/>
</dbReference>
<evidence type="ECO:0000256" key="4">
    <source>
        <dbReference type="SAM" id="MobiDB-lite"/>
    </source>
</evidence>
<dbReference type="OrthoDB" id="1893551at2759"/>
<dbReference type="PANTHER" id="PTHR22872:SF2">
    <property type="entry name" value="INHIBITOR OF BRUTON TYROSINE KINASE"/>
    <property type="match status" value="1"/>
</dbReference>
<evidence type="ECO:0000313" key="5">
    <source>
        <dbReference type="EMBL" id="KNE73314.1"/>
    </source>
</evidence>
<feature type="compositionally biased region" description="Low complexity" evidence="4">
    <location>
        <begin position="17"/>
        <end position="38"/>
    </location>
</feature>
<evidence type="ECO:0000256" key="2">
    <source>
        <dbReference type="PROSITE-ProRule" id="PRU00023"/>
    </source>
</evidence>
<feature type="region of interest" description="Disordered" evidence="4">
    <location>
        <begin position="394"/>
        <end position="416"/>
    </location>
</feature>
<dbReference type="Gene3D" id="1.25.40.20">
    <property type="entry name" value="Ankyrin repeat-containing domain"/>
    <property type="match status" value="1"/>
</dbReference>
<dbReference type="EMBL" id="GG745394">
    <property type="protein sequence ID" value="KNE73314.1"/>
    <property type="molecule type" value="Genomic_DNA"/>
</dbReference>
<accession>A0A0L0TFD5</accession>
<dbReference type="eggNOG" id="KOG0783">
    <property type="taxonomic scope" value="Eukaryota"/>
</dbReference>
<dbReference type="InterPro" id="IPR011333">
    <property type="entry name" value="SKP1/BTB/POZ_sf"/>
</dbReference>
<dbReference type="PROSITE" id="PS50012">
    <property type="entry name" value="RCC1_3"/>
    <property type="match status" value="1"/>
</dbReference>
<protein>
    <submittedName>
        <fullName evidence="5">Uncharacterized protein</fullName>
    </submittedName>
</protein>
<reference evidence="6" key="2">
    <citation type="submission" date="2009-11" db="EMBL/GenBank/DDBJ databases">
        <title>The Genome Sequence of Allomyces macrogynus strain ATCC 38327.</title>
        <authorList>
            <consortium name="The Broad Institute Genome Sequencing Platform"/>
            <person name="Russ C."/>
            <person name="Cuomo C."/>
            <person name="Shea T."/>
            <person name="Young S.K."/>
            <person name="Zeng Q."/>
            <person name="Koehrsen M."/>
            <person name="Haas B."/>
            <person name="Borodovsky M."/>
            <person name="Guigo R."/>
            <person name="Alvarado L."/>
            <person name="Berlin A."/>
            <person name="Borenstein D."/>
            <person name="Chen Z."/>
            <person name="Engels R."/>
            <person name="Freedman E."/>
            <person name="Gellesch M."/>
            <person name="Goldberg J."/>
            <person name="Griggs A."/>
            <person name="Gujja S."/>
            <person name="Heiman D."/>
            <person name="Hepburn T."/>
            <person name="Howarth C."/>
            <person name="Jen D."/>
            <person name="Larson L."/>
            <person name="Lewis B."/>
            <person name="Mehta T."/>
            <person name="Park D."/>
            <person name="Pearson M."/>
            <person name="Roberts A."/>
            <person name="Saif S."/>
            <person name="Shenoy N."/>
            <person name="Sisk P."/>
            <person name="Stolte C."/>
            <person name="Sykes S."/>
            <person name="Walk T."/>
            <person name="White J."/>
            <person name="Yandava C."/>
            <person name="Burger G."/>
            <person name="Gray M.W."/>
            <person name="Holland P.W.H."/>
            <person name="King N."/>
            <person name="Lang F.B.F."/>
            <person name="Roger A.J."/>
            <person name="Ruiz-Trillo I."/>
            <person name="Lander E."/>
            <person name="Nusbaum C."/>
        </authorList>
    </citation>
    <scope>NUCLEOTIDE SEQUENCE [LARGE SCALE GENOMIC DNA]</scope>
    <source>
        <strain evidence="6">ATCC 38327</strain>
    </source>
</reference>
<dbReference type="InterPro" id="IPR051625">
    <property type="entry name" value="Signaling_Regulatory_Domain"/>
</dbReference>
<dbReference type="InterPro" id="IPR009091">
    <property type="entry name" value="RCC1/BLIP-II"/>
</dbReference>
<dbReference type="AlphaFoldDB" id="A0A0L0TFD5"/>
<organism evidence="5 6">
    <name type="scientific">Allomyces macrogynus (strain ATCC 38327)</name>
    <name type="common">Allomyces javanicus var. macrogynus</name>
    <dbReference type="NCBI Taxonomy" id="578462"/>
    <lineage>
        <taxon>Eukaryota</taxon>
        <taxon>Fungi</taxon>
        <taxon>Fungi incertae sedis</taxon>
        <taxon>Blastocladiomycota</taxon>
        <taxon>Blastocladiomycetes</taxon>
        <taxon>Blastocladiales</taxon>
        <taxon>Blastocladiaceae</taxon>
        <taxon>Allomyces</taxon>
    </lineage>
</organism>
<dbReference type="VEuPathDB" id="FungiDB:AMAG_17483"/>
<proteinExistence type="predicted"/>
<dbReference type="InterPro" id="IPR036770">
    <property type="entry name" value="Ankyrin_rpt-contain_sf"/>
</dbReference>
<evidence type="ECO:0000256" key="1">
    <source>
        <dbReference type="ARBA" id="ARBA00022737"/>
    </source>
</evidence>
<dbReference type="PANTHER" id="PTHR22872">
    <property type="entry name" value="BTK-BINDING PROTEIN-RELATED"/>
    <property type="match status" value="1"/>
</dbReference>
<keyword evidence="1" id="KW-0677">Repeat</keyword>
<dbReference type="PROSITE" id="PS50088">
    <property type="entry name" value="ANK_REPEAT"/>
    <property type="match status" value="1"/>
</dbReference>
<feature type="compositionally biased region" description="Gly residues" evidence="4">
    <location>
        <begin position="397"/>
        <end position="411"/>
    </location>
</feature>
<feature type="repeat" description="ANK" evidence="2">
    <location>
        <begin position="184"/>
        <end position="205"/>
    </location>
</feature>
<feature type="repeat" description="RCC1" evidence="3">
    <location>
        <begin position="304"/>
        <end position="357"/>
    </location>
</feature>
<dbReference type="STRING" id="578462.A0A0L0TFD5"/>
<keyword evidence="6" id="KW-1185">Reference proteome</keyword>
<feature type="region of interest" description="Disordered" evidence="4">
    <location>
        <begin position="992"/>
        <end position="1031"/>
    </location>
</feature>
<feature type="compositionally biased region" description="Basic and acidic residues" evidence="4">
    <location>
        <begin position="1003"/>
        <end position="1015"/>
    </location>
</feature>
<dbReference type="InterPro" id="IPR000408">
    <property type="entry name" value="Reg_chr_condens"/>
</dbReference>
<dbReference type="SUPFAM" id="SSF50985">
    <property type="entry name" value="RCC1/BLIP-II"/>
    <property type="match status" value="1"/>
</dbReference>
<keyword evidence="2" id="KW-0040">ANK repeat</keyword>
<feature type="region of interest" description="Disordered" evidence="4">
    <location>
        <begin position="99"/>
        <end position="126"/>
    </location>
</feature>
<dbReference type="InterPro" id="IPR002110">
    <property type="entry name" value="Ankyrin_rpt"/>
</dbReference>
<dbReference type="Pfam" id="PF13637">
    <property type="entry name" value="Ank_4"/>
    <property type="match status" value="1"/>
</dbReference>